<dbReference type="CDD" id="cd00303">
    <property type="entry name" value="retropepsin_like"/>
    <property type="match status" value="1"/>
</dbReference>
<dbReference type="Gramene" id="C.cajan_45743.t">
    <property type="protein sequence ID" value="C.cajan_45743.t"/>
    <property type="gene ID" value="C.cajan_45743"/>
</dbReference>
<evidence type="ECO:0000313" key="4">
    <source>
        <dbReference type="Proteomes" id="UP000075243"/>
    </source>
</evidence>
<feature type="domain" description="Integrase catalytic" evidence="2">
    <location>
        <begin position="275"/>
        <end position="379"/>
    </location>
</feature>
<comment type="caution">
    <text evidence="3">The sequence shown here is derived from an EMBL/GenBank/DDBJ whole genome shotgun (WGS) entry which is preliminary data.</text>
</comment>
<dbReference type="EMBL" id="AGCT01043335">
    <property type="protein sequence ID" value="KYP78139.1"/>
    <property type="molecule type" value="Genomic_DNA"/>
</dbReference>
<dbReference type="InterPro" id="IPR001584">
    <property type="entry name" value="Integrase_cat-core"/>
</dbReference>
<evidence type="ECO:0000259" key="2">
    <source>
        <dbReference type="PROSITE" id="PS50994"/>
    </source>
</evidence>
<accession>A0A151UFU1</accession>
<organism evidence="3 4">
    <name type="scientific">Cajanus cajan</name>
    <name type="common">Pigeon pea</name>
    <name type="synonym">Cajanus indicus</name>
    <dbReference type="NCBI Taxonomy" id="3821"/>
    <lineage>
        <taxon>Eukaryota</taxon>
        <taxon>Viridiplantae</taxon>
        <taxon>Streptophyta</taxon>
        <taxon>Embryophyta</taxon>
        <taxon>Tracheophyta</taxon>
        <taxon>Spermatophyta</taxon>
        <taxon>Magnoliopsida</taxon>
        <taxon>eudicotyledons</taxon>
        <taxon>Gunneridae</taxon>
        <taxon>Pentapetalae</taxon>
        <taxon>rosids</taxon>
        <taxon>fabids</taxon>
        <taxon>Fabales</taxon>
        <taxon>Fabaceae</taxon>
        <taxon>Papilionoideae</taxon>
        <taxon>50 kb inversion clade</taxon>
        <taxon>NPAAA clade</taxon>
        <taxon>indigoferoid/millettioid clade</taxon>
        <taxon>Phaseoleae</taxon>
        <taxon>Cajanus</taxon>
    </lineage>
</organism>
<dbReference type="PANTHER" id="PTHR35046:SF9">
    <property type="entry name" value="RNA-DIRECTED DNA POLYMERASE"/>
    <property type="match status" value="1"/>
</dbReference>
<dbReference type="InterPro" id="IPR036397">
    <property type="entry name" value="RNaseH_sf"/>
</dbReference>
<dbReference type="Gene3D" id="3.30.420.10">
    <property type="entry name" value="Ribonuclease H-like superfamily/Ribonuclease H"/>
    <property type="match status" value="1"/>
</dbReference>
<dbReference type="GO" id="GO:0015074">
    <property type="term" value="P:DNA integration"/>
    <property type="evidence" value="ECO:0007669"/>
    <property type="project" value="InterPro"/>
</dbReference>
<reference evidence="3" key="1">
    <citation type="journal article" date="2012" name="Nat. Biotechnol.">
        <title>Draft genome sequence of pigeonpea (Cajanus cajan), an orphan legume crop of resource-poor farmers.</title>
        <authorList>
            <person name="Varshney R.K."/>
            <person name="Chen W."/>
            <person name="Li Y."/>
            <person name="Bharti A.K."/>
            <person name="Saxena R.K."/>
            <person name="Schlueter J.A."/>
            <person name="Donoghue M.T."/>
            <person name="Azam S."/>
            <person name="Fan G."/>
            <person name="Whaley A.M."/>
            <person name="Farmer A.D."/>
            <person name="Sheridan J."/>
            <person name="Iwata A."/>
            <person name="Tuteja R."/>
            <person name="Penmetsa R.V."/>
            <person name="Wu W."/>
            <person name="Upadhyaya H.D."/>
            <person name="Yang S.P."/>
            <person name="Shah T."/>
            <person name="Saxena K.B."/>
            <person name="Michael T."/>
            <person name="McCombie W.R."/>
            <person name="Yang B."/>
            <person name="Zhang G."/>
            <person name="Yang H."/>
            <person name="Wang J."/>
            <person name="Spillane C."/>
            <person name="Cook D.R."/>
            <person name="May G.D."/>
            <person name="Xu X."/>
            <person name="Jackson S.A."/>
        </authorList>
    </citation>
    <scope>NUCLEOTIDE SEQUENCE [LARGE SCALE GENOMIC DNA]</scope>
</reference>
<dbReference type="PANTHER" id="PTHR35046">
    <property type="entry name" value="ZINC KNUCKLE (CCHC-TYPE) FAMILY PROTEIN"/>
    <property type="match status" value="1"/>
</dbReference>
<dbReference type="GO" id="GO:0003676">
    <property type="term" value="F:nucleic acid binding"/>
    <property type="evidence" value="ECO:0007669"/>
    <property type="project" value="InterPro"/>
</dbReference>
<dbReference type="InterPro" id="IPR012337">
    <property type="entry name" value="RNaseH-like_sf"/>
</dbReference>
<dbReference type="PROSITE" id="PS50994">
    <property type="entry name" value="INTEGRASE"/>
    <property type="match status" value="1"/>
</dbReference>
<proteinExistence type="predicted"/>
<sequence>MMRAGVREEERTTISRFQSDLNLEIRDKVKLFPYRDLNELVQLCSKMEHQLKRKSFRKDSTPSYYKNFKKEGSSSKPYKSSLKAPSKESKSSDIEYFKCLGRGHIASQCPTKKTMILRGQDHYSSLDEAISSSSTSSSEDEAIDLEEEILPCSGDLLMVLKNTCSLIVDSGSSCNCCSIRLVEKLALTTIPHPRPYKLQWINEEGGIVVNQQANIPISIGKYKDEVLCDIVPLEDSHVFLGRPWKFDKKTIHDGLTNKISFQHLGRKIILCPLSPSQVSKDQIKMKAKREEEEKQRKQKQWKILWEKLGTKLVYSTNFHPQTDGQTEVVNRSLSTLLRVILKGNKKTWDECLPHIEFAYNRVVHKTTNLSPFEVVYGFNPFTRLDLISLPNTTSLYHEEGVSKAEFIRKYHEKVKSQIEKQTEKYAKYNNKRRKKVTFEIEDWV</sequence>
<dbReference type="SUPFAM" id="SSF53098">
    <property type="entry name" value="Ribonuclease H-like"/>
    <property type="match status" value="1"/>
</dbReference>
<dbReference type="STRING" id="3821.A0A151UFU1"/>
<keyword evidence="4" id="KW-1185">Reference proteome</keyword>
<dbReference type="Proteomes" id="UP000075243">
    <property type="component" value="Unassembled WGS sequence"/>
</dbReference>
<gene>
    <name evidence="3" type="ORF">KK1_047638</name>
</gene>
<evidence type="ECO:0000256" key="1">
    <source>
        <dbReference type="SAM" id="MobiDB-lite"/>
    </source>
</evidence>
<protein>
    <submittedName>
        <fullName evidence="3">Transposon Ty3-I Gag-Pol polyprotein</fullName>
    </submittedName>
</protein>
<dbReference type="InterPro" id="IPR021109">
    <property type="entry name" value="Peptidase_aspartic_dom_sf"/>
</dbReference>
<dbReference type="AlphaFoldDB" id="A0A151UFU1"/>
<evidence type="ECO:0000313" key="3">
    <source>
        <dbReference type="EMBL" id="KYP78139.1"/>
    </source>
</evidence>
<dbReference type="Gene3D" id="2.40.70.10">
    <property type="entry name" value="Acid Proteases"/>
    <property type="match status" value="1"/>
</dbReference>
<feature type="region of interest" description="Disordered" evidence="1">
    <location>
        <begin position="67"/>
        <end position="86"/>
    </location>
</feature>
<name>A0A151UFU1_CAJCA</name>